<gene>
    <name evidence="1" type="ORF">SAMN02745158_00541</name>
</gene>
<name>A0A1M4TQW2_9CLOT</name>
<proteinExistence type="predicted"/>
<dbReference type="OrthoDB" id="2052648at2"/>
<reference evidence="1 2" key="1">
    <citation type="submission" date="2016-11" db="EMBL/GenBank/DDBJ databases">
        <authorList>
            <person name="Jaros S."/>
            <person name="Januszkiewicz K."/>
            <person name="Wedrychowicz H."/>
        </authorList>
    </citation>
    <scope>NUCLEOTIDE SEQUENCE [LARGE SCALE GENOMIC DNA]</scope>
    <source>
        <strain evidence="1 2">DSM 17459</strain>
    </source>
</reference>
<protein>
    <submittedName>
        <fullName evidence="1">Phage tail protein</fullName>
    </submittedName>
</protein>
<dbReference type="RefSeq" id="WP_072848809.1">
    <property type="nucleotide sequence ID" value="NZ_FQVI01000002.1"/>
</dbReference>
<dbReference type="AlphaFoldDB" id="A0A1M4TQW2"/>
<keyword evidence="2" id="KW-1185">Reference proteome</keyword>
<sequence length="236" mass="26824">MEKGVTFDDKHSTDFGLKLINIYIPMPSPKTNLLPIPGADGSLDLTEISGRPMYENREGLEMTFILLNNDYYDWFQAYSEIGEYIHGRRVKVILDDDPNYYYICRLSVDGKKSNPALGEIIISGSAEPYKYDVISSMDDWLWDPFDFSSGIIRTIKNVKITQSYHTIRIPEAGASAVPIFIVTEMKSPMTVSDGQNIYELSEGKNRFPEVRLGKKEVILTFSGEGTITIDYRGRYL</sequence>
<accession>A0A1M4TQW2</accession>
<dbReference type="Proteomes" id="UP000184245">
    <property type="component" value="Unassembled WGS sequence"/>
</dbReference>
<dbReference type="EMBL" id="FQVI01000002">
    <property type="protein sequence ID" value="SHE46657.1"/>
    <property type="molecule type" value="Genomic_DNA"/>
</dbReference>
<organism evidence="1 2">
    <name type="scientific">Lactonifactor longoviformis DSM 17459</name>
    <dbReference type="NCBI Taxonomy" id="1122155"/>
    <lineage>
        <taxon>Bacteria</taxon>
        <taxon>Bacillati</taxon>
        <taxon>Bacillota</taxon>
        <taxon>Clostridia</taxon>
        <taxon>Eubacteriales</taxon>
        <taxon>Clostridiaceae</taxon>
        <taxon>Lactonifactor</taxon>
    </lineage>
</organism>
<dbReference type="STRING" id="1122155.SAMN02745158_00541"/>
<evidence type="ECO:0000313" key="2">
    <source>
        <dbReference type="Proteomes" id="UP000184245"/>
    </source>
</evidence>
<dbReference type="Gene3D" id="2.40.30.200">
    <property type="match status" value="1"/>
</dbReference>
<evidence type="ECO:0000313" key="1">
    <source>
        <dbReference type="EMBL" id="SHE46657.1"/>
    </source>
</evidence>